<dbReference type="InParanoid" id="A0A1V8SW84"/>
<reference evidence="2" key="1">
    <citation type="submission" date="2017-03" db="EMBL/GenBank/DDBJ databases">
        <title>Genomes of endolithic fungi from Antarctica.</title>
        <authorList>
            <person name="Coleine C."/>
            <person name="Masonjones S."/>
            <person name="Stajich J.E."/>
        </authorList>
    </citation>
    <scope>NUCLEOTIDE SEQUENCE [LARGE SCALE GENOMIC DNA]</scope>
    <source>
        <strain evidence="2">CCFEE 5527</strain>
    </source>
</reference>
<dbReference type="AlphaFoldDB" id="A0A1V8SW84"/>
<evidence type="ECO:0000313" key="1">
    <source>
        <dbReference type="EMBL" id="OQO03320.1"/>
    </source>
</evidence>
<keyword evidence="2" id="KW-1185">Reference proteome</keyword>
<name>A0A1V8SW84_9PEZI</name>
<accession>A0A1V8SW84</accession>
<organism evidence="1 2">
    <name type="scientific">Cryoendolithus antarcticus</name>
    <dbReference type="NCBI Taxonomy" id="1507870"/>
    <lineage>
        <taxon>Eukaryota</taxon>
        <taxon>Fungi</taxon>
        <taxon>Dikarya</taxon>
        <taxon>Ascomycota</taxon>
        <taxon>Pezizomycotina</taxon>
        <taxon>Dothideomycetes</taxon>
        <taxon>Dothideomycetidae</taxon>
        <taxon>Cladosporiales</taxon>
        <taxon>Cladosporiaceae</taxon>
        <taxon>Cryoendolithus</taxon>
    </lineage>
</organism>
<protein>
    <submittedName>
        <fullName evidence="1">Uncharacterized protein</fullName>
    </submittedName>
</protein>
<gene>
    <name evidence="1" type="ORF">B0A48_11576</name>
</gene>
<evidence type="ECO:0000313" key="2">
    <source>
        <dbReference type="Proteomes" id="UP000192596"/>
    </source>
</evidence>
<dbReference type="Proteomes" id="UP000192596">
    <property type="component" value="Unassembled WGS sequence"/>
</dbReference>
<proteinExistence type="predicted"/>
<comment type="caution">
    <text evidence="1">The sequence shown here is derived from an EMBL/GenBank/DDBJ whole genome shotgun (WGS) entry which is preliminary data.</text>
</comment>
<sequence length="531" mass="56625">MSDCSTSITTLTSLVQSTVQVTVAATTIVTFLGCPTVVAKQKANRAPSTVPKPSALSTFSSSGLLASACSCLSLATPTQTISSVTTVPVTGTSTVNVIATSTVTPATQFATFDVTATVVGSTFTQQTTVTSYTATVTNTVTQTHTYDAFAAAPTFSTFKIKTNVVGNPSNAANGDYGVFNDQQSWVAFTATDTSSATVFTLDSSCHLSVNGGAKYAASNVYGNEGAIVVFIGPGNGGLSGSPNTYAACNITLDPTQKAINSEVPFGAVRAEEELHLERWGRDDQLVPVFADSLGQEKGLIVADGEQYVFKQLRDGKGSAHGCLELMCAPPIFDGDIMAAAKMLGIPEILEPILINVADMKTLLLAKRIDKTWEAVITRSRSLQEILFFERTSTGPARFNPLLLRRAVIKKEAQDYLVLRLPISSTVSMSFADHSSAMNMHLLSGGPPPEDMVRCEINYRAMFDRLVVCKCKHMKGLRNFDAKLVLSPSKMLGALRGDSIACHFVRITSQPGLRGMETLRQTPNAQPESHSR</sequence>
<dbReference type="EMBL" id="NAJO01000025">
    <property type="protein sequence ID" value="OQO03320.1"/>
    <property type="molecule type" value="Genomic_DNA"/>
</dbReference>